<proteinExistence type="predicted"/>
<accession>A0ABY1NFE8</accession>
<dbReference type="Proteomes" id="UP001157960">
    <property type="component" value="Unassembled WGS sequence"/>
</dbReference>
<comment type="caution">
    <text evidence="1">The sequence shown here is derived from an EMBL/GenBank/DDBJ whole genome shotgun (WGS) entry which is preliminary data.</text>
</comment>
<dbReference type="EMBL" id="FXTZ01000001">
    <property type="protein sequence ID" value="SMP07538.1"/>
    <property type="molecule type" value="Genomic_DNA"/>
</dbReference>
<name>A0ABY1NFE8_9FLAO</name>
<protein>
    <submittedName>
        <fullName evidence="1">Uncharacterized protein</fullName>
    </submittedName>
</protein>
<evidence type="ECO:0000313" key="2">
    <source>
        <dbReference type="Proteomes" id="UP001157960"/>
    </source>
</evidence>
<reference evidence="1 2" key="1">
    <citation type="submission" date="2017-05" db="EMBL/GenBank/DDBJ databases">
        <authorList>
            <person name="Varghese N."/>
            <person name="Submissions S."/>
        </authorList>
    </citation>
    <scope>NUCLEOTIDE SEQUENCE [LARGE SCALE GENOMIC DNA]</scope>
    <source>
        <strain evidence="1 2">DSM 28214</strain>
    </source>
</reference>
<gene>
    <name evidence="1" type="ORF">SAMN06264346_101648</name>
</gene>
<sequence length="75" mass="8400">MNAQAKTVNYGNGISIDTDNVTYIENGPGYHTYTFNIKRENVPADAPVENLVLSPLTDGTYRELLFSYNLSLQEK</sequence>
<organism evidence="1 2">
    <name type="scientific">Chryseobacterium profundimaris</name>
    <dbReference type="NCBI Taxonomy" id="1387275"/>
    <lineage>
        <taxon>Bacteria</taxon>
        <taxon>Pseudomonadati</taxon>
        <taxon>Bacteroidota</taxon>
        <taxon>Flavobacteriia</taxon>
        <taxon>Flavobacteriales</taxon>
        <taxon>Weeksellaceae</taxon>
        <taxon>Chryseobacterium group</taxon>
        <taxon>Chryseobacterium</taxon>
    </lineage>
</organism>
<evidence type="ECO:0000313" key="1">
    <source>
        <dbReference type="EMBL" id="SMP07538.1"/>
    </source>
</evidence>
<keyword evidence="2" id="KW-1185">Reference proteome</keyword>